<dbReference type="InterPro" id="IPR003370">
    <property type="entry name" value="Chromate_transpt"/>
</dbReference>
<reference evidence="9" key="1">
    <citation type="submission" date="2017-02" db="EMBL/GenBank/DDBJ databases">
        <title>Comparative genomics and description of representatives of a novel lineage of planctomycetes thriving in anoxic sediments.</title>
        <authorList>
            <person name="Spring S."/>
            <person name="Bunk B."/>
            <person name="Sproer C."/>
            <person name="Klenk H.-P."/>
        </authorList>
    </citation>
    <scope>NUCLEOTIDE SEQUENCE [LARGE SCALE GENOMIC DNA]</scope>
    <source>
        <strain evidence="9">L21-RPul-D3</strain>
    </source>
</reference>
<keyword evidence="9" id="KW-1185">Reference proteome</keyword>
<evidence type="ECO:0000313" key="9">
    <source>
        <dbReference type="Proteomes" id="UP000188273"/>
    </source>
</evidence>
<dbReference type="PANTHER" id="PTHR43663:SF1">
    <property type="entry name" value="CHROMATE TRANSPORTER"/>
    <property type="match status" value="1"/>
</dbReference>
<gene>
    <name evidence="8" type="primary">srpC_1</name>
    <name evidence="8" type="ORF">L21SP3_02240</name>
</gene>
<dbReference type="EMBL" id="CP019633">
    <property type="protein sequence ID" value="AQQ10408.1"/>
    <property type="molecule type" value="Genomic_DNA"/>
</dbReference>
<keyword evidence="4 7" id="KW-0812">Transmembrane</keyword>
<keyword evidence="6 7" id="KW-0472">Membrane</keyword>
<evidence type="ECO:0000313" key="8">
    <source>
        <dbReference type="EMBL" id="AQQ10408.1"/>
    </source>
</evidence>
<dbReference type="PANTHER" id="PTHR43663">
    <property type="entry name" value="CHROMATE TRANSPORT PROTEIN-RELATED"/>
    <property type="match status" value="1"/>
</dbReference>
<keyword evidence="5 7" id="KW-1133">Transmembrane helix</keyword>
<protein>
    <submittedName>
        <fullName evidence="8">Putative chromate transport protein</fullName>
    </submittedName>
</protein>
<evidence type="ECO:0000256" key="6">
    <source>
        <dbReference type="ARBA" id="ARBA00023136"/>
    </source>
</evidence>
<proteinExistence type="inferred from homology"/>
<feature type="transmembrane region" description="Helical" evidence="7">
    <location>
        <begin position="144"/>
        <end position="161"/>
    </location>
</feature>
<dbReference type="AlphaFoldDB" id="A0A1Q2HSI6"/>
<comment type="subcellular location">
    <subcellularLocation>
        <location evidence="1">Cell membrane</location>
        <topology evidence="1">Multi-pass membrane protein</topology>
    </subcellularLocation>
</comment>
<evidence type="ECO:0000256" key="3">
    <source>
        <dbReference type="ARBA" id="ARBA00022475"/>
    </source>
</evidence>
<comment type="similarity">
    <text evidence="2">Belongs to the chromate ion transporter (CHR) (TC 2.A.51) family.</text>
</comment>
<dbReference type="STRING" id="1940790.L21SP3_02240"/>
<feature type="transmembrane region" description="Helical" evidence="7">
    <location>
        <begin position="7"/>
        <end position="28"/>
    </location>
</feature>
<dbReference type="RefSeq" id="WP_077541584.1">
    <property type="nucleotide sequence ID" value="NZ_CP019633.1"/>
</dbReference>
<evidence type="ECO:0000256" key="2">
    <source>
        <dbReference type="ARBA" id="ARBA00005262"/>
    </source>
</evidence>
<dbReference type="InterPro" id="IPR052518">
    <property type="entry name" value="CHR_Transporter"/>
</dbReference>
<dbReference type="OrthoDB" id="9788907at2"/>
<sequence>MIYLNLYTIFFITGLFTFGGGLASLPILQDFLVEGGWISQHEFVDMIAVSQSTPGPIGINLASYIGYTVGSFPGAVIASTGLLTPAYIISILIIRSISSYSDNRYVNAVMKRIRPAVIGLIGAAVFFIASNALAGPIAQSGDILNFRCIILFALFALLRFFRKLHPAIFILLGALAGIAFL</sequence>
<evidence type="ECO:0000256" key="5">
    <source>
        <dbReference type="ARBA" id="ARBA00022989"/>
    </source>
</evidence>
<evidence type="ECO:0000256" key="1">
    <source>
        <dbReference type="ARBA" id="ARBA00004651"/>
    </source>
</evidence>
<feature type="transmembrane region" description="Helical" evidence="7">
    <location>
        <begin position="115"/>
        <end position="138"/>
    </location>
</feature>
<dbReference type="Pfam" id="PF02417">
    <property type="entry name" value="Chromate_transp"/>
    <property type="match status" value="1"/>
</dbReference>
<keyword evidence="3" id="KW-1003">Cell membrane</keyword>
<evidence type="ECO:0000256" key="7">
    <source>
        <dbReference type="SAM" id="Phobius"/>
    </source>
</evidence>
<dbReference type="GO" id="GO:0005886">
    <property type="term" value="C:plasma membrane"/>
    <property type="evidence" value="ECO:0007669"/>
    <property type="project" value="UniProtKB-SubCell"/>
</dbReference>
<accession>A0A1Q2HSI6</accession>
<feature type="transmembrane region" description="Helical" evidence="7">
    <location>
        <begin position="72"/>
        <end position="94"/>
    </location>
</feature>
<dbReference type="Proteomes" id="UP000188273">
    <property type="component" value="Chromosome"/>
</dbReference>
<dbReference type="GO" id="GO:0015109">
    <property type="term" value="F:chromate transmembrane transporter activity"/>
    <property type="evidence" value="ECO:0007669"/>
    <property type="project" value="InterPro"/>
</dbReference>
<organism evidence="8 9">
    <name type="scientific">Sedimentisphaera cyanobacteriorum</name>
    <dbReference type="NCBI Taxonomy" id="1940790"/>
    <lineage>
        <taxon>Bacteria</taxon>
        <taxon>Pseudomonadati</taxon>
        <taxon>Planctomycetota</taxon>
        <taxon>Phycisphaerae</taxon>
        <taxon>Sedimentisphaerales</taxon>
        <taxon>Sedimentisphaeraceae</taxon>
        <taxon>Sedimentisphaera</taxon>
    </lineage>
</organism>
<name>A0A1Q2HSI6_9BACT</name>
<evidence type="ECO:0000256" key="4">
    <source>
        <dbReference type="ARBA" id="ARBA00022692"/>
    </source>
</evidence>
<dbReference type="KEGG" id="pbu:L21SP3_02240"/>